<feature type="compositionally biased region" description="Basic and acidic residues" evidence="1">
    <location>
        <begin position="34"/>
        <end position="53"/>
    </location>
</feature>
<feature type="compositionally biased region" description="Low complexity" evidence="1">
    <location>
        <begin position="100"/>
        <end position="110"/>
    </location>
</feature>
<feature type="domain" description="Large polyvalent protein-associated" evidence="2">
    <location>
        <begin position="184"/>
        <end position="267"/>
    </location>
</feature>
<evidence type="ECO:0000259" key="2">
    <source>
        <dbReference type="Pfam" id="PF18821"/>
    </source>
</evidence>
<comment type="caution">
    <text evidence="3">The sequence shown here is derived from an EMBL/GenBank/DDBJ whole genome shotgun (WGS) entry which is preliminary data.</text>
</comment>
<dbReference type="EMBL" id="JAJTWT010000005">
    <property type="protein sequence ID" value="MCE4538255.1"/>
    <property type="molecule type" value="Genomic_DNA"/>
</dbReference>
<feature type="region of interest" description="Disordered" evidence="1">
    <location>
        <begin position="87"/>
        <end position="152"/>
    </location>
</feature>
<evidence type="ECO:0000256" key="1">
    <source>
        <dbReference type="SAM" id="MobiDB-lite"/>
    </source>
</evidence>
<dbReference type="Proteomes" id="UP001201463">
    <property type="component" value="Unassembled WGS sequence"/>
</dbReference>
<feature type="compositionally biased region" description="Basic and acidic residues" evidence="1">
    <location>
        <begin position="269"/>
        <end position="278"/>
    </location>
</feature>
<feature type="compositionally biased region" description="Basic and acidic residues" evidence="1">
    <location>
        <begin position="367"/>
        <end position="377"/>
    </location>
</feature>
<evidence type="ECO:0000313" key="4">
    <source>
        <dbReference type="Proteomes" id="UP001201463"/>
    </source>
</evidence>
<accession>A0ABS8XG75</accession>
<feature type="region of interest" description="Disordered" evidence="1">
    <location>
        <begin position="1"/>
        <end position="53"/>
    </location>
</feature>
<feature type="region of interest" description="Disordered" evidence="1">
    <location>
        <begin position="269"/>
        <end position="299"/>
    </location>
</feature>
<organism evidence="3 4">
    <name type="scientific">Pelomonas caseinilytica</name>
    <dbReference type="NCBI Taxonomy" id="2906763"/>
    <lineage>
        <taxon>Bacteria</taxon>
        <taxon>Pseudomonadati</taxon>
        <taxon>Pseudomonadota</taxon>
        <taxon>Betaproteobacteria</taxon>
        <taxon>Burkholderiales</taxon>
        <taxon>Sphaerotilaceae</taxon>
        <taxon>Roseateles</taxon>
    </lineage>
</organism>
<dbReference type="Pfam" id="PF18821">
    <property type="entry name" value="LPD7"/>
    <property type="match status" value="1"/>
</dbReference>
<dbReference type="RefSeq" id="WP_233392697.1">
    <property type="nucleotide sequence ID" value="NZ_JAJTWT010000005.1"/>
</dbReference>
<feature type="compositionally biased region" description="Low complexity" evidence="1">
    <location>
        <begin position="286"/>
        <end position="299"/>
    </location>
</feature>
<proteinExistence type="predicted"/>
<sequence>MDTSRPRGQFGNEAPGGTVESVPSTPAPSKRPRTPKEPAGERYELRDRTTKEVHRANTFSEMAAKAEGLGSDLFVAVAADGRRTSIEKIDGQWRRGPQRPASSVSPASPSGTRDPSSVPTQGPAPALSSRREAPQRQGAGTLGHSEAEHERAAHVARLEAALRERYTIHRAPVSVGDAMIGRIEYRFRGDGVRVAFTESRFRLATDNNLPSVARSMVDVAEARGWQGLRVSGHEEFKRRVWFEATLRGLKSVGYEPSPDDLQQLRREQDARQANRVERVQQPGGTSPPQAEASAPAPGRRKTVLAAVEAVLVAKNVPEQRREELMAAVAENLAQRIREGREPRVRIYDRDAVAPLAGATAVPAPTRAVERSDPTPQR</sequence>
<feature type="compositionally biased region" description="Polar residues" evidence="1">
    <location>
        <begin position="111"/>
        <end position="120"/>
    </location>
</feature>
<keyword evidence="4" id="KW-1185">Reference proteome</keyword>
<evidence type="ECO:0000313" key="3">
    <source>
        <dbReference type="EMBL" id="MCE4538255.1"/>
    </source>
</evidence>
<name>A0ABS8XG75_9BURK</name>
<dbReference type="InterPro" id="IPR040677">
    <property type="entry name" value="LPD7"/>
</dbReference>
<reference evidence="3 4" key="1">
    <citation type="submission" date="2021-12" db="EMBL/GenBank/DDBJ databases">
        <title>Genome seq of p7.</title>
        <authorList>
            <person name="Seo T."/>
        </authorList>
    </citation>
    <scope>NUCLEOTIDE SEQUENCE [LARGE SCALE GENOMIC DNA]</scope>
    <source>
        <strain evidence="3 4">P7</strain>
    </source>
</reference>
<protein>
    <recommendedName>
        <fullName evidence="2">Large polyvalent protein-associated domain-containing protein</fullName>
    </recommendedName>
</protein>
<gene>
    <name evidence="3" type="ORF">LXT12_13440</name>
</gene>
<feature type="region of interest" description="Disordered" evidence="1">
    <location>
        <begin position="357"/>
        <end position="377"/>
    </location>
</feature>